<keyword evidence="5 15" id="KW-0378">Hydrolase</keyword>
<keyword evidence="11" id="KW-0413">Isomerase</keyword>
<evidence type="ECO:0000256" key="15">
    <source>
        <dbReference type="PROSITE-ProRule" id="PRU00560"/>
    </source>
</evidence>
<keyword evidence="6 15" id="KW-0347">Helicase</keyword>
<dbReference type="KEGG" id="ari:UM93_08345"/>
<dbReference type="SUPFAM" id="SSF52540">
    <property type="entry name" value="P-loop containing nucleoside triphosphate hydrolases"/>
    <property type="match status" value="1"/>
</dbReference>
<dbReference type="PROSITE" id="PS51198">
    <property type="entry name" value="UVRD_HELICASE_ATP_BIND"/>
    <property type="match status" value="1"/>
</dbReference>
<evidence type="ECO:0000256" key="8">
    <source>
        <dbReference type="ARBA" id="ARBA00022840"/>
    </source>
</evidence>
<keyword evidence="10" id="KW-0234">DNA repair</keyword>
<name>A0A0D4BZK1_9MICC</name>
<dbReference type="GO" id="GO:0000725">
    <property type="term" value="P:recombinational repair"/>
    <property type="evidence" value="ECO:0007669"/>
    <property type="project" value="TreeGrafter"/>
</dbReference>
<feature type="domain" description="UvrD-like helicase C-terminal" evidence="18">
    <location>
        <begin position="353"/>
        <end position="696"/>
    </location>
</feature>
<dbReference type="InterPro" id="IPR027417">
    <property type="entry name" value="P-loop_NTPase"/>
</dbReference>
<dbReference type="PANTHER" id="PTHR11070:SF55">
    <property type="entry name" value="DNA 3'-5' HELICASE"/>
    <property type="match status" value="1"/>
</dbReference>
<dbReference type="PATRIC" id="fig|1618207.4.peg.1688"/>
<evidence type="ECO:0000256" key="14">
    <source>
        <dbReference type="ARBA" id="ARBA00048988"/>
    </source>
</evidence>
<dbReference type="InterPro" id="IPR014016">
    <property type="entry name" value="UvrD-like_ATP-bd"/>
</dbReference>
<feature type="region of interest" description="Disordered" evidence="16">
    <location>
        <begin position="368"/>
        <end position="390"/>
    </location>
</feature>
<organism evidence="19 20">
    <name type="scientific">Psychromicrobium lacuslunae</name>
    <dbReference type="NCBI Taxonomy" id="1618207"/>
    <lineage>
        <taxon>Bacteria</taxon>
        <taxon>Bacillati</taxon>
        <taxon>Actinomycetota</taxon>
        <taxon>Actinomycetes</taxon>
        <taxon>Micrococcales</taxon>
        <taxon>Micrococcaceae</taxon>
        <taxon>Psychromicrobium</taxon>
    </lineage>
</organism>
<dbReference type="InterPro" id="IPR011335">
    <property type="entry name" value="Restrct_endonuc-II-like"/>
</dbReference>
<dbReference type="InterPro" id="IPR000212">
    <property type="entry name" value="DNA_helicase_UvrD/REP"/>
</dbReference>
<reference evidence="19 20" key="1">
    <citation type="journal article" date="2015" name="Genome Announc.">
        <title>Complete Genome Sequencing of Protease-Producing Novel Arthrobacter sp. Strain IHBB 11108 Using PacBio Single-Molecule Real-Time Sequencing Technology.</title>
        <authorList>
            <person name="Kiran S."/>
            <person name="Swarnkar M.K."/>
            <person name="Pal M."/>
            <person name="Thakur R."/>
            <person name="Tewari R."/>
            <person name="Singh A.K."/>
            <person name="Gulati A."/>
        </authorList>
    </citation>
    <scope>NUCLEOTIDE SEQUENCE [LARGE SCALE GENOMIC DNA]</scope>
    <source>
        <strain evidence="19 20">IHBB 11108</strain>
    </source>
</reference>
<protein>
    <recommendedName>
        <fullName evidence="13">DNA 3'-5' helicase</fullName>
        <ecNumber evidence="13">5.6.2.4</ecNumber>
    </recommendedName>
</protein>
<dbReference type="AlphaFoldDB" id="A0A0D4BZK1"/>
<dbReference type="Pfam" id="PF00580">
    <property type="entry name" value="UvrD-helicase"/>
    <property type="match status" value="1"/>
</dbReference>
<dbReference type="PANTHER" id="PTHR11070">
    <property type="entry name" value="UVRD / RECB / PCRA DNA HELICASE FAMILY MEMBER"/>
    <property type="match status" value="1"/>
</dbReference>
<evidence type="ECO:0000256" key="6">
    <source>
        <dbReference type="ARBA" id="ARBA00022806"/>
    </source>
</evidence>
<evidence type="ECO:0000256" key="3">
    <source>
        <dbReference type="ARBA" id="ARBA00022741"/>
    </source>
</evidence>
<dbReference type="CDD" id="cd17932">
    <property type="entry name" value="DEXQc_UvrD"/>
    <property type="match status" value="1"/>
</dbReference>
<keyword evidence="7" id="KW-0269">Exonuclease</keyword>
<dbReference type="Pfam" id="PF12705">
    <property type="entry name" value="PDDEXK_1"/>
    <property type="match status" value="1"/>
</dbReference>
<dbReference type="InterPro" id="IPR011604">
    <property type="entry name" value="PDDEXK-like_dom_sf"/>
</dbReference>
<comment type="catalytic activity">
    <reaction evidence="12">
        <text>Couples ATP hydrolysis with the unwinding of duplex DNA by translocating in the 3'-5' direction.</text>
        <dbReference type="EC" id="5.6.2.4"/>
    </reaction>
</comment>
<dbReference type="InterPro" id="IPR013986">
    <property type="entry name" value="DExx_box_DNA_helicase_dom_sf"/>
</dbReference>
<proteinExistence type="inferred from homology"/>
<feature type="domain" description="UvrD-like helicase ATP-binding" evidence="17">
    <location>
        <begin position="24"/>
        <end position="352"/>
    </location>
</feature>
<keyword evidence="2" id="KW-0540">Nuclease</keyword>
<sequence length="1130" mass="123980">MSVPRGVPALPGPAGDRMSQGETRQPTVEQRAIIEAPLEPMLVIAGAGSGKTTTMADRVVHLVANGLARPEEILGVTFTRKAAGELAARVRLQLQSLAGNTGTAFELEPEISTYHSYAKGIVGDYGLRLGVEKDAVVLGPAQCWQLASQLVEAYDGELSDSFDGAASTLVQAVMSLAAECSEHLREPAEVAELLDGLASRFEALPYLEGSSKASSVAARNLRAMFRTRARVADLVAQYQLAKRRRNALDYGDLVALAAAIAEQMPSAKQQERERHKVVLLDEFQDTSHAQLSLFAALYDQAHPVTAVGDPHQSIYGFRGASAGQLFRFPQVFRRADGSPAHTVALTVAWRNSLQVLDAANVMSAELNRRAAQQHTGSSVPLKPLQPRPAAPQGTVELARFGTEAEEAEAIAERILQRRAKPAGSNSEAHGKAERTLEQSSIAVLCRRRSQFSSLQQAFEARGIDYVVLGLGGLLATPEVIDVVATLQVLVDPGRSDSLMRLLSGARWRIGPSDLMALADWAKYLAQRHQQAANSATVRDNGGDGDHSDQVIAQDSVDSASLIEALDALDPVFWPASARELSVEGRRRMLLLRDELRSLRSLVGEDLLSLISEVERTMLLDIELAARPGTSYHRARHHLDAFADAAAGFLQSAEDVQLLAFLSWLRTAEQQERGLELLSLETDSTAVQLLTVHAAKGLEWDEVYVPGLATGTFPSARVDRWSKRSHSLPWPLRGDVADLPVWDVSGGDQKSWLDAEQIFADEVRVHSEDEERRLAYVAYTRARNFLMVSSSKWAGTALKPREVSPFLAELLGELPGTQPASELSSTDVATSPQSHWPQDDELPEHNPDLDLKMTAEWPYDPLQGPTISAGDQIKLGSTQRRTALEAAAARVQQARLALPADLWQRSARWGEEARGLLDRRKVVKDVLEVEIPAHLSASTLVELKADSAAVIKQIRRPVPRKPGSAARKGTAFHSWVEQFYGAAGQLELGDFLAAADDFVEDSYRLEDLKENFAASEWADQQPAFVEVPIETQVAGIVVRGRVDAVFQHSEQQESYWELVDWKTGRVPNTAELSTRAVQLAIYRLAWSRLKKVPLETVRATFYYVAENKSIRLNELADEQQLEKIITEAYRR</sequence>
<dbReference type="GO" id="GO:0004527">
    <property type="term" value="F:exonuclease activity"/>
    <property type="evidence" value="ECO:0007669"/>
    <property type="project" value="UniProtKB-KW"/>
</dbReference>
<dbReference type="InterPro" id="IPR014017">
    <property type="entry name" value="DNA_helicase_UvrD-like_C"/>
</dbReference>
<evidence type="ECO:0000256" key="13">
    <source>
        <dbReference type="ARBA" id="ARBA00034808"/>
    </source>
</evidence>
<evidence type="ECO:0000256" key="1">
    <source>
        <dbReference type="ARBA" id="ARBA00009922"/>
    </source>
</evidence>
<keyword evidence="20" id="KW-1185">Reference proteome</keyword>
<keyword evidence="4" id="KW-0227">DNA damage</keyword>
<dbReference type="GO" id="GO:0005829">
    <property type="term" value="C:cytosol"/>
    <property type="evidence" value="ECO:0007669"/>
    <property type="project" value="TreeGrafter"/>
</dbReference>
<feature type="compositionally biased region" description="Polar residues" evidence="16">
    <location>
        <begin position="817"/>
        <end position="835"/>
    </location>
</feature>
<dbReference type="STRING" id="1618207.UM93_08345"/>
<gene>
    <name evidence="19" type="ORF">UM93_08345</name>
</gene>
<accession>A0A0D4BZK1</accession>
<dbReference type="HOGENOM" id="CLU_003630_1_1_11"/>
<feature type="region of interest" description="Disordered" evidence="16">
    <location>
        <begin position="1"/>
        <end position="25"/>
    </location>
</feature>
<dbReference type="GO" id="GO:0033202">
    <property type="term" value="C:DNA helicase complex"/>
    <property type="evidence" value="ECO:0007669"/>
    <property type="project" value="TreeGrafter"/>
</dbReference>
<feature type="region of interest" description="Disordered" evidence="16">
    <location>
        <begin position="816"/>
        <end position="844"/>
    </location>
</feature>
<keyword evidence="8 15" id="KW-0067">ATP-binding</keyword>
<dbReference type="GO" id="GO:0005524">
    <property type="term" value="F:ATP binding"/>
    <property type="evidence" value="ECO:0007669"/>
    <property type="project" value="UniProtKB-UniRule"/>
</dbReference>
<dbReference type="GO" id="GO:0003677">
    <property type="term" value="F:DNA binding"/>
    <property type="evidence" value="ECO:0007669"/>
    <property type="project" value="UniProtKB-KW"/>
</dbReference>
<dbReference type="Gene3D" id="3.90.320.10">
    <property type="match status" value="1"/>
</dbReference>
<feature type="binding site" evidence="15">
    <location>
        <begin position="45"/>
        <end position="52"/>
    </location>
    <ligand>
        <name>ATP</name>
        <dbReference type="ChEBI" id="CHEBI:30616"/>
    </ligand>
</feature>
<dbReference type="Pfam" id="PF13361">
    <property type="entry name" value="UvrD_C"/>
    <property type="match status" value="2"/>
</dbReference>
<evidence type="ECO:0000259" key="17">
    <source>
        <dbReference type="PROSITE" id="PS51198"/>
    </source>
</evidence>
<dbReference type="EC" id="5.6.2.4" evidence="13"/>
<evidence type="ECO:0000256" key="11">
    <source>
        <dbReference type="ARBA" id="ARBA00023235"/>
    </source>
</evidence>
<evidence type="ECO:0000256" key="2">
    <source>
        <dbReference type="ARBA" id="ARBA00022722"/>
    </source>
</evidence>
<evidence type="ECO:0000256" key="10">
    <source>
        <dbReference type="ARBA" id="ARBA00023204"/>
    </source>
</evidence>
<evidence type="ECO:0000313" key="20">
    <source>
        <dbReference type="Proteomes" id="UP000061839"/>
    </source>
</evidence>
<evidence type="ECO:0000256" key="7">
    <source>
        <dbReference type="ARBA" id="ARBA00022839"/>
    </source>
</evidence>
<evidence type="ECO:0000256" key="4">
    <source>
        <dbReference type="ARBA" id="ARBA00022763"/>
    </source>
</evidence>
<keyword evidence="9" id="KW-0238">DNA-binding</keyword>
<evidence type="ECO:0000256" key="12">
    <source>
        <dbReference type="ARBA" id="ARBA00034617"/>
    </source>
</evidence>
<dbReference type="Gene3D" id="1.10.10.160">
    <property type="match status" value="1"/>
</dbReference>
<evidence type="ECO:0000256" key="16">
    <source>
        <dbReference type="SAM" id="MobiDB-lite"/>
    </source>
</evidence>
<dbReference type="EMBL" id="CP011005">
    <property type="protein sequence ID" value="AJT41521.1"/>
    <property type="molecule type" value="Genomic_DNA"/>
</dbReference>
<dbReference type="PROSITE" id="PS51217">
    <property type="entry name" value="UVRD_HELICASE_CTER"/>
    <property type="match status" value="1"/>
</dbReference>
<comment type="similarity">
    <text evidence="1">Belongs to the helicase family. UvrD subfamily.</text>
</comment>
<dbReference type="InterPro" id="IPR038726">
    <property type="entry name" value="PDDEXK_AddAB-type"/>
</dbReference>
<dbReference type="Proteomes" id="UP000061839">
    <property type="component" value="Chromosome"/>
</dbReference>
<comment type="catalytic activity">
    <reaction evidence="14">
        <text>ATP + H2O = ADP + phosphate + H(+)</text>
        <dbReference type="Rhea" id="RHEA:13065"/>
        <dbReference type="ChEBI" id="CHEBI:15377"/>
        <dbReference type="ChEBI" id="CHEBI:15378"/>
        <dbReference type="ChEBI" id="CHEBI:30616"/>
        <dbReference type="ChEBI" id="CHEBI:43474"/>
        <dbReference type="ChEBI" id="CHEBI:456216"/>
        <dbReference type="EC" id="5.6.2.4"/>
    </reaction>
</comment>
<dbReference type="SUPFAM" id="SSF52980">
    <property type="entry name" value="Restriction endonuclease-like"/>
    <property type="match status" value="1"/>
</dbReference>
<dbReference type="Gene3D" id="1.10.486.10">
    <property type="entry name" value="PCRA, domain 4"/>
    <property type="match status" value="1"/>
</dbReference>
<evidence type="ECO:0000259" key="18">
    <source>
        <dbReference type="PROSITE" id="PS51217"/>
    </source>
</evidence>
<dbReference type="GO" id="GO:0043138">
    <property type="term" value="F:3'-5' DNA helicase activity"/>
    <property type="evidence" value="ECO:0007669"/>
    <property type="project" value="UniProtKB-EC"/>
</dbReference>
<evidence type="ECO:0000313" key="19">
    <source>
        <dbReference type="EMBL" id="AJT41521.1"/>
    </source>
</evidence>
<keyword evidence="3 15" id="KW-0547">Nucleotide-binding</keyword>
<evidence type="ECO:0000256" key="9">
    <source>
        <dbReference type="ARBA" id="ARBA00023125"/>
    </source>
</evidence>
<dbReference type="Gene3D" id="3.40.50.300">
    <property type="entry name" value="P-loop containing nucleotide triphosphate hydrolases"/>
    <property type="match status" value="3"/>
</dbReference>
<evidence type="ECO:0000256" key="5">
    <source>
        <dbReference type="ARBA" id="ARBA00022801"/>
    </source>
</evidence>